<gene>
    <name evidence="1" type="ORF">HPB48_004572</name>
</gene>
<reference evidence="1 2" key="1">
    <citation type="journal article" date="2020" name="Cell">
        <title>Large-Scale Comparative Analyses of Tick Genomes Elucidate Their Genetic Diversity and Vector Capacities.</title>
        <authorList>
            <consortium name="Tick Genome and Microbiome Consortium (TIGMIC)"/>
            <person name="Jia N."/>
            <person name="Wang J."/>
            <person name="Shi W."/>
            <person name="Du L."/>
            <person name="Sun Y."/>
            <person name="Zhan W."/>
            <person name="Jiang J.F."/>
            <person name="Wang Q."/>
            <person name="Zhang B."/>
            <person name="Ji P."/>
            <person name="Bell-Sakyi L."/>
            <person name="Cui X.M."/>
            <person name="Yuan T.T."/>
            <person name="Jiang B.G."/>
            <person name="Yang W.F."/>
            <person name="Lam T.T."/>
            <person name="Chang Q.C."/>
            <person name="Ding S.J."/>
            <person name="Wang X.J."/>
            <person name="Zhu J.G."/>
            <person name="Ruan X.D."/>
            <person name="Zhao L."/>
            <person name="Wei J.T."/>
            <person name="Ye R.Z."/>
            <person name="Que T.C."/>
            <person name="Du C.H."/>
            <person name="Zhou Y.H."/>
            <person name="Cheng J.X."/>
            <person name="Dai P.F."/>
            <person name="Guo W.B."/>
            <person name="Han X.H."/>
            <person name="Huang E.J."/>
            <person name="Li L.F."/>
            <person name="Wei W."/>
            <person name="Gao Y.C."/>
            <person name="Liu J.Z."/>
            <person name="Shao H.Z."/>
            <person name="Wang X."/>
            <person name="Wang C.C."/>
            <person name="Yang T.C."/>
            <person name="Huo Q.B."/>
            <person name="Li W."/>
            <person name="Chen H.Y."/>
            <person name="Chen S.E."/>
            <person name="Zhou L.G."/>
            <person name="Ni X.B."/>
            <person name="Tian J.H."/>
            <person name="Sheng Y."/>
            <person name="Liu T."/>
            <person name="Pan Y.S."/>
            <person name="Xia L.Y."/>
            <person name="Li J."/>
            <person name="Zhao F."/>
            <person name="Cao W.C."/>
        </authorList>
    </citation>
    <scope>NUCLEOTIDE SEQUENCE [LARGE SCALE GENOMIC DNA]</scope>
    <source>
        <strain evidence="1">HaeL-2018</strain>
    </source>
</reference>
<dbReference type="Proteomes" id="UP000821853">
    <property type="component" value="Chromosome 1"/>
</dbReference>
<organism evidence="1 2">
    <name type="scientific">Haemaphysalis longicornis</name>
    <name type="common">Bush tick</name>
    <dbReference type="NCBI Taxonomy" id="44386"/>
    <lineage>
        <taxon>Eukaryota</taxon>
        <taxon>Metazoa</taxon>
        <taxon>Ecdysozoa</taxon>
        <taxon>Arthropoda</taxon>
        <taxon>Chelicerata</taxon>
        <taxon>Arachnida</taxon>
        <taxon>Acari</taxon>
        <taxon>Parasitiformes</taxon>
        <taxon>Ixodida</taxon>
        <taxon>Ixodoidea</taxon>
        <taxon>Ixodidae</taxon>
        <taxon>Haemaphysalinae</taxon>
        <taxon>Haemaphysalis</taxon>
    </lineage>
</organism>
<comment type="caution">
    <text evidence="1">The sequence shown here is derived from an EMBL/GenBank/DDBJ whole genome shotgun (WGS) entry which is preliminary data.</text>
</comment>
<name>A0A9J6FEU8_HAELO</name>
<sequence>MSNVKRETWRCQPCRSDSGASVYADTLSHDSCFAEQFSAVNERLHSLLSTVERLATKLEDLLSLKTAVVEIQESIDPLSANYDKVVATMNANKAEIAVLNAQAQSVATTVDDHAEPLERLTPELNQLEQYTHRCNFEIHGLAFQPKENLSSIVCELALKLVLNDISATDIAAVHRLPSGPNKIAPILVQVHKGRRKEQCICAHKAFSAGGRGYVSSPLHQREPDSR</sequence>
<dbReference type="OMA" id="KERYYLC"/>
<dbReference type="VEuPathDB" id="VectorBase:HLOH_056969"/>
<accession>A0A9J6FEU8</accession>
<dbReference type="OrthoDB" id="10600381at2759"/>
<evidence type="ECO:0000313" key="2">
    <source>
        <dbReference type="Proteomes" id="UP000821853"/>
    </source>
</evidence>
<dbReference type="EMBL" id="JABSTR010000001">
    <property type="protein sequence ID" value="KAH9361485.1"/>
    <property type="molecule type" value="Genomic_DNA"/>
</dbReference>
<proteinExistence type="predicted"/>
<protein>
    <submittedName>
        <fullName evidence="1">Uncharacterized protein</fullName>
    </submittedName>
</protein>
<keyword evidence="2" id="KW-1185">Reference proteome</keyword>
<dbReference type="AlphaFoldDB" id="A0A9J6FEU8"/>
<evidence type="ECO:0000313" key="1">
    <source>
        <dbReference type="EMBL" id="KAH9361485.1"/>
    </source>
</evidence>